<evidence type="ECO:0008006" key="3">
    <source>
        <dbReference type="Google" id="ProtNLM"/>
    </source>
</evidence>
<comment type="caution">
    <text evidence="1">The sequence shown here is derived from an EMBL/GenBank/DDBJ whole genome shotgun (WGS) entry which is preliminary data.</text>
</comment>
<dbReference type="Pfam" id="PF04229">
    <property type="entry name" value="GrpB"/>
    <property type="match status" value="1"/>
</dbReference>
<dbReference type="OrthoDB" id="330317at2157"/>
<dbReference type="InterPro" id="IPR007344">
    <property type="entry name" value="GrpB/CoaE"/>
</dbReference>
<accession>M0MIV1</accession>
<proteinExistence type="predicted"/>
<dbReference type="PANTHER" id="PTHR34822:SF1">
    <property type="entry name" value="GRPB FAMILY PROTEIN"/>
    <property type="match status" value="1"/>
</dbReference>
<sequence>MIGLERGNVTLVPHRSEWKRAYEAEVERLESIAGDRLHGYEHVGSTAIEGIAAKPVIDLLAVVDDLSAARESLVPLLEEYGYEHRPGDVQGRLFLAKGPRSNRTHYLSLTERDSDFHAETLAFRDYLRENPDVAVEYESLKQKLAENHPNDRETYTERKGRFVERVLEDAMDDPNGSD</sequence>
<dbReference type="PATRIC" id="fig|931277.6.peg.1396"/>
<evidence type="ECO:0000313" key="1">
    <source>
        <dbReference type="EMBL" id="EMA45596.1"/>
    </source>
</evidence>
<dbReference type="Proteomes" id="UP000011568">
    <property type="component" value="Unassembled WGS sequence"/>
</dbReference>
<dbReference type="AlphaFoldDB" id="M0MIV1"/>
<evidence type="ECO:0000313" key="2">
    <source>
        <dbReference type="Proteomes" id="UP000011568"/>
    </source>
</evidence>
<protein>
    <recommendedName>
        <fullName evidence="3">Glutamate-rich protein grpB</fullName>
    </recommendedName>
</protein>
<gene>
    <name evidence="1" type="ORF">C448_07162</name>
</gene>
<dbReference type="STRING" id="931277.C448_07162"/>
<dbReference type="eggNOG" id="arCOG04790">
    <property type="taxonomic scope" value="Archaea"/>
</dbReference>
<dbReference type="PANTHER" id="PTHR34822">
    <property type="entry name" value="GRPB DOMAIN PROTEIN (AFU_ORTHOLOGUE AFUA_1G01530)"/>
    <property type="match status" value="1"/>
</dbReference>
<keyword evidence="2" id="KW-1185">Reference proteome</keyword>
<name>M0MIV1_HALMO</name>
<dbReference type="SUPFAM" id="SSF81301">
    <property type="entry name" value="Nucleotidyltransferase"/>
    <property type="match status" value="1"/>
</dbReference>
<organism evidence="1 2">
    <name type="scientific">Halococcus morrhuae DSM 1307</name>
    <dbReference type="NCBI Taxonomy" id="931277"/>
    <lineage>
        <taxon>Archaea</taxon>
        <taxon>Methanobacteriati</taxon>
        <taxon>Methanobacteriota</taxon>
        <taxon>Stenosarchaea group</taxon>
        <taxon>Halobacteria</taxon>
        <taxon>Halobacteriales</taxon>
        <taxon>Halococcaceae</taxon>
        <taxon>Halococcus</taxon>
    </lineage>
</organism>
<reference evidence="1 2" key="1">
    <citation type="journal article" date="2014" name="PLoS Genet.">
        <title>Phylogenetically driven sequencing of extremely halophilic archaea reveals strategies for static and dynamic osmo-response.</title>
        <authorList>
            <person name="Becker E.A."/>
            <person name="Seitzer P.M."/>
            <person name="Tritt A."/>
            <person name="Larsen D."/>
            <person name="Krusor M."/>
            <person name="Yao A.I."/>
            <person name="Wu D."/>
            <person name="Madern D."/>
            <person name="Eisen J.A."/>
            <person name="Darling A.E."/>
            <person name="Facciotti M.T."/>
        </authorList>
    </citation>
    <scope>NUCLEOTIDE SEQUENCE [LARGE SCALE GENOMIC DNA]</scope>
    <source>
        <strain evidence="1 2">DSM 1307</strain>
    </source>
</reference>
<dbReference type="InterPro" id="IPR043519">
    <property type="entry name" value="NT_sf"/>
</dbReference>
<dbReference type="RefSeq" id="WP_004053239.1">
    <property type="nucleotide sequence ID" value="NZ_AOMC01000096.1"/>
</dbReference>
<dbReference type="Gene3D" id="3.30.460.10">
    <property type="entry name" value="Beta Polymerase, domain 2"/>
    <property type="match status" value="1"/>
</dbReference>
<dbReference type="EMBL" id="AOMC01000096">
    <property type="protein sequence ID" value="EMA45596.1"/>
    <property type="molecule type" value="Genomic_DNA"/>
</dbReference>